<dbReference type="EMBL" id="CP029523">
    <property type="protein sequence ID" value="AYU79248.1"/>
    <property type="molecule type" value="Genomic_DNA"/>
</dbReference>
<dbReference type="InterPro" id="IPR009060">
    <property type="entry name" value="UBA-like_sf"/>
</dbReference>
<dbReference type="AlphaFoldDB" id="A0A3S7WYG8"/>
<evidence type="ECO:0000256" key="2">
    <source>
        <dbReference type="SAM" id="Phobius"/>
    </source>
</evidence>
<name>A0A3S7WYG8_LEIDO</name>
<organism evidence="4 5">
    <name type="scientific">Leishmania donovani</name>
    <dbReference type="NCBI Taxonomy" id="5661"/>
    <lineage>
        <taxon>Eukaryota</taxon>
        <taxon>Discoba</taxon>
        <taxon>Euglenozoa</taxon>
        <taxon>Kinetoplastea</taxon>
        <taxon>Metakinetoplastina</taxon>
        <taxon>Trypanosomatida</taxon>
        <taxon>Trypanosomatidae</taxon>
        <taxon>Leishmaniinae</taxon>
        <taxon>Leishmania</taxon>
    </lineage>
</organism>
<dbReference type="VEuPathDB" id="TriTrypDB:LdBPK_241650.1"/>
<dbReference type="SMART" id="SM00165">
    <property type="entry name" value="UBA"/>
    <property type="match status" value="1"/>
</dbReference>
<feature type="transmembrane region" description="Helical" evidence="2">
    <location>
        <begin position="199"/>
        <end position="217"/>
    </location>
</feature>
<dbReference type="SUPFAM" id="SSF46934">
    <property type="entry name" value="UBA-like"/>
    <property type="match status" value="1"/>
</dbReference>
<keyword evidence="2" id="KW-0812">Transmembrane</keyword>
<feature type="transmembrane region" description="Helical" evidence="2">
    <location>
        <begin position="92"/>
        <end position="111"/>
    </location>
</feature>
<dbReference type="Gene3D" id="1.10.8.10">
    <property type="entry name" value="DNA helicase RuvA subunit, C-terminal domain"/>
    <property type="match status" value="1"/>
</dbReference>
<feature type="compositionally biased region" description="Low complexity" evidence="1">
    <location>
        <begin position="325"/>
        <end position="344"/>
    </location>
</feature>
<reference evidence="4 5" key="1">
    <citation type="journal article" date="2018" name="Sci. Rep.">
        <title>A complete Leishmania donovani reference genome identifies novel genetic variations associated with virulence.</title>
        <authorList>
            <person name="Lypaczewski P."/>
            <person name="Hoshizaki J."/>
            <person name="Zhang W.-W."/>
            <person name="McCall L.-I."/>
            <person name="Torcivia-Rodriguez J."/>
            <person name="Simonyan V."/>
            <person name="Kaur A."/>
            <person name="Dewar K."/>
            <person name="Matlashewski G."/>
        </authorList>
    </citation>
    <scope>NUCLEOTIDE SEQUENCE [LARGE SCALE GENOMIC DNA]</scope>
    <source>
        <strain evidence="4 5">LdCL</strain>
    </source>
</reference>
<gene>
    <name evidence="4" type="ORF">LdCL_240021600</name>
</gene>
<proteinExistence type="predicted"/>
<feature type="region of interest" description="Disordered" evidence="1">
    <location>
        <begin position="318"/>
        <end position="356"/>
    </location>
</feature>
<dbReference type="VEuPathDB" id="TriTrypDB:LdCL_240021600"/>
<dbReference type="InterPro" id="IPR015940">
    <property type="entry name" value="UBA"/>
</dbReference>
<keyword evidence="2" id="KW-1133">Transmembrane helix</keyword>
<dbReference type="Proteomes" id="UP000274082">
    <property type="component" value="Chromosome 24"/>
</dbReference>
<feature type="transmembrane region" description="Helical" evidence="2">
    <location>
        <begin position="123"/>
        <end position="145"/>
    </location>
</feature>
<feature type="transmembrane region" description="Helical" evidence="2">
    <location>
        <begin position="60"/>
        <end position="80"/>
    </location>
</feature>
<keyword evidence="2" id="KW-0472">Membrane</keyword>
<dbReference type="PROSITE" id="PS50030">
    <property type="entry name" value="UBA"/>
    <property type="match status" value="1"/>
</dbReference>
<evidence type="ECO:0000313" key="5">
    <source>
        <dbReference type="Proteomes" id="UP000274082"/>
    </source>
</evidence>
<sequence length="396" mass="42920">MILEGAPVTGLTLLISTVSSTMVRGQYTRYRNMAFAPDTLAAPLTCFALAKRLLLQSIPIGPLGISVMDIFLAINLLYQFRTLERRWGSNTYMAFLFTSAVLGVCTVQLFVTESGSKQLSIDAVRILSAAGTIVPLAALLTCYLREVPSRSTLAMRIPGTNLIISEKALTLLPLMKLVLSPSTQLQAQTFRRAAVEADVGVWTRLWLALVGAIFAIMSTRSHVVRWWLTVFTRYICRPLLRFLRPLTDVLFGPSFTVDHAKPRNARHHQGGNGSFQLGIGGARAGFDGADDAGVVDGGRYVVESLTGGDTLQEVRARMRARRHGAQQQQQGSRGGAVAAGAPAQARRRSPQEETARNEAIATIEAIGLRASRDEIIAALDMTGGNLEMAVQILLGN</sequence>
<keyword evidence="5" id="KW-1185">Reference proteome</keyword>
<evidence type="ECO:0000256" key="1">
    <source>
        <dbReference type="SAM" id="MobiDB-lite"/>
    </source>
</evidence>
<feature type="domain" description="UBA" evidence="3">
    <location>
        <begin position="350"/>
        <end position="396"/>
    </location>
</feature>
<dbReference type="VEuPathDB" id="TriTrypDB:LDHU3_24.2010"/>
<dbReference type="OrthoDB" id="272778at2759"/>
<accession>A0A3S7WYG8</accession>
<evidence type="ECO:0000259" key="3">
    <source>
        <dbReference type="PROSITE" id="PS50030"/>
    </source>
</evidence>
<evidence type="ECO:0000313" key="4">
    <source>
        <dbReference type="EMBL" id="AYU79248.1"/>
    </source>
</evidence>
<protein>
    <submittedName>
        <fullName evidence="4">UBA/TS-N domain containing protein, putative</fullName>
    </submittedName>
</protein>